<dbReference type="PANTHER" id="PTHR43685:SF2">
    <property type="entry name" value="GLYCOSYLTRANSFERASE 2-LIKE DOMAIN-CONTAINING PROTEIN"/>
    <property type="match status" value="1"/>
</dbReference>
<dbReference type="GO" id="GO:0016740">
    <property type="term" value="F:transferase activity"/>
    <property type="evidence" value="ECO:0007669"/>
    <property type="project" value="UniProtKB-KW"/>
</dbReference>
<dbReference type="Pfam" id="PF00535">
    <property type="entry name" value="Glycos_transf_2"/>
    <property type="match status" value="1"/>
</dbReference>
<accession>A0A3D8LFD6</accession>
<keyword evidence="2" id="KW-0808">Transferase</keyword>
<dbReference type="RefSeq" id="WP_115564545.1">
    <property type="nucleotide sequence ID" value="NZ_QRGR01000005.1"/>
</dbReference>
<keyword evidence="3" id="KW-1185">Reference proteome</keyword>
<evidence type="ECO:0000313" key="3">
    <source>
        <dbReference type="Proteomes" id="UP000256708"/>
    </source>
</evidence>
<dbReference type="Gene3D" id="3.90.550.10">
    <property type="entry name" value="Spore Coat Polysaccharide Biosynthesis Protein SpsA, Chain A"/>
    <property type="match status" value="1"/>
</dbReference>
<feature type="domain" description="Glycosyltransferase 2-like" evidence="1">
    <location>
        <begin position="6"/>
        <end position="109"/>
    </location>
</feature>
<dbReference type="EMBL" id="QRGR01000005">
    <property type="protein sequence ID" value="RDV16135.1"/>
    <property type="molecule type" value="Genomic_DNA"/>
</dbReference>
<protein>
    <submittedName>
        <fullName evidence="2">Glycosyltransferase</fullName>
    </submittedName>
</protein>
<dbReference type="InterPro" id="IPR029044">
    <property type="entry name" value="Nucleotide-diphossugar_trans"/>
</dbReference>
<gene>
    <name evidence="2" type="ORF">DXT99_05545</name>
</gene>
<evidence type="ECO:0000259" key="1">
    <source>
        <dbReference type="Pfam" id="PF00535"/>
    </source>
</evidence>
<dbReference type="Proteomes" id="UP000256708">
    <property type="component" value="Unassembled WGS sequence"/>
</dbReference>
<dbReference type="SUPFAM" id="SSF53448">
    <property type="entry name" value="Nucleotide-diphospho-sugar transferases"/>
    <property type="match status" value="1"/>
</dbReference>
<proteinExistence type="predicted"/>
<name>A0A3D8LFD6_9BACT</name>
<comment type="caution">
    <text evidence="2">The sequence shown here is derived from an EMBL/GenBank/DDBJ whole genome shotgun (WGS) entry which is preliminary data.</text>
</comment>
<dbReference type="InterPro" id="IPR050834">
    <property type="entry name" value="Glycosyltransf_2"/>
</dbReference>
<dbReference type="OrthoDB" id="9771846at2"/>
<dbReference type="InterPro" id="IPR001173">
    <property type="entry name" value="Glyco_trans_2-like"/>
</dbReference>
<dbReference type="AlphaFoldDB" id="A0A3D8LFD6"/>
<evidence type="ECO:0000313" key="2">
    <source>
        <dbReference type="EMBL" id="RDV16135.1"/>
    </source>
</evidence>
<organism evidence="2 3">
    <name type="scientific">Pontibacter diazotrophicus</name>
    <dbReference type="NCBI Taxonomy" id="1400979"/>
    <lineage>
        <taxon>Bacteria</taxon>
        <taxon>Pseudomonadati</taxon>
        <taxon>Bacteroidota</taxon>
        <taxon>Cytophagia</taxon>
        <taxon>Cytophagales</taxon>
        <taxon>Hymenobacteraceae</taxon>
        <taxon>Pontibacter</taxon>
    </lineage>
</organism>
<sequence length="277" mass="32288">MDKIGVAVVTFNRLKYLQICLQKISNQTYKNFDVLVVNNNSDDGTKEFLLTQDLAQIHLDDNTGPAGGFHEAIKYFLEKQDYDYLWLMDDDVFPAADCLEHLLGAREEHSIFYPYIRTKDLKSITYPGWSGFLLPIGITRQAGLPIKELFYWSEDTEYIQHRIRDQLGCKIKFVPKAKVVHFTTKSRKKRAWGYYYEVRNMLYMRLYVKERTALRAFKLVRSWVKLLGAIILREDNKLEKIKWFLRGTVHGITKKLGKTIDPHAGKGKNIAYHKVAG</sequence>
<reference evidence="3" key="1">
    <citation type="submission" date="2018-08" db="EMBL/GenBank/DDBJ databases">
        <authorList>
            <person name="Liu Z.-W."/>
            <person name="Du Z.-J."/>
        </authorList>
    </citation>
    <scope>NUCLEOTIDE SEQUENCE [LARGE SCALE GENOMIC DNA]</scope>
    <source>
        <strain evidence="3">H4X</strain>
    </source>
</reference>
<dbReference type="PANTHER" id="PTHR43685">
    <property type="entry name" value="GLYCOSYLTRANSFERASE"/>
    <property type="match status" value="1"/>
</dbReference>